<sequence>GDKKFKEIYDKFGGSYGELIEEHLRVLNELKKCRQLLDEQTSKK</sequence>
<gene>
    <name evidence="1" type="ORF">S01H4_35649</name>
</gene>
<name>X1ACY4_9ZZZZ</name>
<accession>X1ACY4</accession>
<reference evidence="1" key="1">
    <citation type="journal article" date="2014" name="Front. Microbiol.">
        <title>High frequency of phylogenetically diverse reductive dehalogenase-homologous genes in deep subseafloor sedimentary metagenomes.</title>
        <authorList>
            <person name="Kawai M."/>
            <person name="Futagami T."/>
            <person name="Toyoda A."/>
            <person name="Takaki Y."/>
            <person name="Nishi S."/>
            <person name="Hori S."/>
            <person name="Arai W."/>
            <person name="Tsubouchi T."/>
            <person name="Morono Y."/>
            <person name="Uchiyama I."/>
            <person name="Ito T."/>
            <person name="Fujiyama A."/>
            <person name="Inagaki F."/>
            <person name="Takami H."/>
        </authorList>
    </citation>
    <scope>NUCLEOTIDE SEQUENCE</scope>
    <source>
        <strain evidence="1">Expedition CK06-06</strain>
    </source>
</reference>
<dbReference type="EMBL" id="BART01018977">
    <property type="protein sequence ID" value="GAG80345.1"/>
    <property type="molecule type" value="Genomic_DNA"/>
</dbReference>
<comment type="caution">
    <text evidence="1">The sequence shown here is derived from an EMBL/GenBank/DDBJ whole genome shotgun (WGS) entry which is preliminary data.</text>
</comment>
<organism evidence="1">
    <name type="scientific">marine sediment metagenome</name>
    <dbReference type="NCBI Taxonomy" id="412755"/>
    <lineage>
        <taxon>unclassified sequences</taxon>
        <taxon>metagenomes</taxon>
        <taxon>ecological metagenomes</taxon>
    </lineage>
</organism>
<protein>
    <submittedName>
        <fullName evidence="1">Uncharacterized protein</fullName>
    </submittedName>
</protein>
<dbReference type="AlphaFoldDB" id="X1ACY4"/>
<proteinExistence type="predicted"/>
<evidence type="ECO:0000313" key="1">
    <source>
        <dbReference type="EMBL" id="GAG80345.1"/>
    </source>
</evidence>
<feature type="non-terminal residue" evidence="1">
    <location>
        <position position="1"/>
    </location>
</feature>